<protein>
    <submittedName>
        <fullName evidence="4">Nitroreductase/quinone reductase family protein</fullName>
    </submittedName>
</protein>
<dbReference type="Pfam" id="PF04075">
    <property type="entry name" value="F420H2_quin_red"/>
    <property type="match status" value="1"/>
</dbReference>
<name>A0ABW2T0K8_9ACTN</name>
<reference evidence="5" key="1">
    <citation type="journal article" date="2019" name="Int. J. Syst. Evol. Microbiol.">
        <title>The Global Catalogue of Microorganisms (GCM) 10K type strain sequencing project: providing services to taxonomists for standard genome sequencing and annotation.</title>
        <authorList>
            <consortium name="The Broad Institute Genomics Platform"/>
            <consortium name="The Broad Institute Genome Sequencing Center for Infectious Disease"/>
            <person name="Wu L."/>
            <person name="Ma J."/>
        </authorList>
    </citation>
    <scope>NUCLEOTIDE SEQUENCE [LARGE SCALE GENOMIC DNA]</scope>
    <source>
        <strain evidence="5">JCM 10083</strain>
    </source>
</reference>
<comment type="catalytic activity">
    <reaction evidence="2">
        <text>oxidized coenzyme F420-(gamma-L-Glu)(n) + a quinol + H(+) = reduced coenzyme F420-(gamma-L-Glu)(n) + a quinone</text>
        <dbReference type="Rhea" id="RHEA:39663"/>
        <dbReference type="Rhea" id="RHEA-COMP:12939"/>
        <dbReference type="Rhea" id="RHEA-COMP:14378"/>
        <dbReference type="ChEBI" id="CHEBI:15378"/>
        <dbReference type="ChEBI" id="CHEBI:24646"/>
        <dbReference type="ChEBI" id="CHEBI:132124"/>
        <dbReference type="ChEBI" id="CHEBI:133980"/>
        <dbReference type="ChEBI" id="CHEBI:139511"/>
    </reaction>
</comment>
<evidence type="ECO:0000259" key="3">
    <source>
        <dbReference type="Pfam" id="PF01814"/>
    </source>
</evidence>
<gene>
    <name evidence="4" type="ORF">ACFQVD_18725</name>
</gene>
<dbReference type="InterPro" id="IPR012349">
    <property type="entry name" value="Split_barrel_FMN-bd"/>
</dbReference>
<dbReference type="PANTHER" id="PTHR39428">
    <property type="entry name" value="F420H(2)-DEPENDENT QUINONE REDUCTASE RV1261C"/>
    <property type="match status" value="1"/>
</dbReference>
<evidence type="ECO:0000256" key="2">
    <source>
        <dbReference type="ARBA" id="ARBA00049106"/>
    </source>
</evidence>
<dbReference type="InterPro" id="IPR012312">
    <property type="entry name" value="Hemerythrin-like"/>
</dbReference>
<sequence length="304" mass="33200">MAEQQPTPAEFNRLVIDEFRANGGRVGGMFEGAPLVLLTTTGARSGRPHTNPAVYLRDGDRVLVFASNAGLPKNPGWYHNLVADPRVMVTIGTADGGTETYAAEAVPLEGDERDRLYAVQAELDPAFAAYQAGTTRVIPVIALHRLNLAADPARNRAIGEHLRTVHDRLRRELASVRRDVDAFLAGHAEPYAAGTPAPRLGEELARHCLTFCGALHAHHTNENGAFTVFEKEFPELAPALDRLRREHHLVAQALTDLQALLADLTSGTATADADRLRAELERLARDLEEHFAYEERHLLPALGA</sequence>
<dbReference type="Gene3D" id="2.30.110.10">
    <property type="entry name" value="Electron Transport, Fmn-binding Protein, Chain A"/>
    <property type="match status" value="1"/>
</dbReference>
<dbReference type="PANTHER" id="PTHR39428:SF1">
    <property type="entry name" value="F420H(2)-DEPENDENT QUINONE REDUCTASE RV1261C"/>
    <property type="match status" value="1"/>
</dbReference>
<comment type="similarity">
    <text evidence="1">Belongs to the F420H(2)-dependent quinone reductase family.</text>
</comment>
<dbReference type="InterPro" id="IPR004378">
    <property type="entry name" value="F420H2_quin_Rdtase"/>
</dbReference>
<organism evidence="4 5">
    <name type="scientific">Streptosporangium amethystogenes subsp. fukuiense</name>
    <dbReference type="NCBI Taxonomy" id="698418"/>
    <lineage>
        <taxon>Bacteria</taxon>
        <taxon>Bacillati</taxon>
        <taxon>Actinomycetota</taxon>
        <taxon>Actinomycetes</taxon>
        <taxon>Streptosporangiales</taxon>
        <taxon>Streptosporangiaceae</taxon>
        <taxon>Streptosporangium</taxon>
    </lineage>
</organism>
<dbReference type="NCBIfam" id="TIGR00026">
    <property type="entry name" value="hi_GC_TIGR00026"/>
    <property type="match status" value="1"/>
</dbReference>
<dbReference type="Pfam" id="PF01814">
    <property type="entry name" value="Hemerythrin"/>
    <property type="match status" value="1"/>
</dbReference>
<comment type="caution">
    <text evidence="4">The sequence shown here is derived from an EMBL/GenBank/DDBJ whole genome shotgun (WGS) entry which is preliminary data.</text>
</comment>
<dbReference type="Proteomes" id="UP001596514">
    <property type="component" value="Unassembled WGS sequence"/>
</dbReference>
<accession>A0ABW2T0K8</accession>
<dbReference type="CDD" id="cd12108">
    <property type="entry name" value="Hr-like"/>
    <property type="match status" value="1"/>
</dbReference>
<dbReference type="Gene3D" id="1.20.120.520">
    <property type="entry name" value="nmb1532 protein domain like"/>
    <property type="match status" value="1"/>
</dbReference>
<proteinExistence type="inferred from homology"/>
<evidence type="ECO:0000313" key="5">
    <source>
        <dbReference type="Proteomes" id="UP001596514"/>
    </source>
</evidence>
<evidence type="ECO:0000256" key="1">
    <source>
        <dbReference type="ARBA" id="ARBA00008710"/>
    </source>
</evidence>
<feature type="domain" description="Hemerythrin-like" evidence="3">
    <location>
        <begin position="160"/>
        <end position="302"/>
    </location>
</feature>
<dbReference type="EMBL" id="JBHTEE010000001">
    <property type="protein sequence ID" value="MFC7602138.1"/>
    <property type="molecule type" value="Genomic_DNA"/>
</dbReference>
<evidence type="ECO:0000313" key="4">
    <source>
        <dbReference type="EMBL" id="MFC7602138.1"/>
    </source>
</evidence>
<dbReference type="SUPFAM" id="SSF50475">
    <property type="entry name" value="FMN-binding split barrel"/>
    <property type="match status" value="1"/>
</dbReference>
<keyword evidence="5" id="KW-1185">Reference proteome</keyword>
<dbReference type="RefSeq" id="WP_364155168.1">
    <property type="nucleotide sequence ID" value="NZ_JBHSIJ010000002.1"/>
</dbReference>